<dbReference type="PANTHER" id="PTHR40053">
    <property type="entry name" value="SPORULATION-CONTROL PROTEIN SPO0M"/>
    <property type="match status" value="1"/>
</dbReference>
<dbReference type="Proteomes" id="UP001058650">
    <property type="component" value="Chromosome"/>
</dbReference>
<organism evidence="2 3">
    <name type="scientific">Laceyella sacchari</name>
    <name type="common">Thermoactinomyces thalpophilus</name>
    <dbReference type="NCBI Taxonomy" id="37482"/>
    <lineage>
        <taxon>Bacteria</taxon>
        <taxon>Bacillati</taxon>
        <taxon>Bacillota</taxon>
        <taxon>Bacilli</taxon>
        <taxon>Bacillales</taxon>
        <taxon>Thermoactinomycetaceae</taxon>
        <taxon>Laceyella</taxon>
    </lineage>
</organism>
<evidence type="ECO:0000313" key="3">
    <source>
        <dbReference type="Proteomes" id="UP001058650"/>
    </source>
</evidence>
<proteinExistence type="predicted"/>
<feature type="region of interest" description="Disordered" evidence="1">
    <location>
        <begin position="284"/>
        <end position="321"/>
    </location>
</feature>
<dbReference type="PANTHER" id="PTHR40053:SF1">
    <property type="entry name" value="SPORULATION-CONTROL PROTEIN SPO0M"/>
    <property type="match status" value="1"/>
</dbReference>
<name>A0ABY5U5X3_LACSH</name>
<accession>A0ABY5U5X3</accession>
<dbReference type="Pfam" id="PF07070">
    <property type="entry name" value="Spo0M"/>
    <property type="match status" value="1"/>
</dbReference>
<evidence type="ECO:0000313" key="2">
    <source>
        <dbReference type="EMBL" id="UWE05026.1"/>
    </source>
</evidence>
<dbReference type="EMBL" id="CP103866">
    <property type="protein sequence ID" value="UWE05026.1"/>
    <property type="molecule type" value="Genomic_DNA"/>
</dbReference>
<sequence length="321" mass="36627">MVFKKFMAKLGKGSAQVDLILDQHQYKLGEQINGQLVITGGTVEQEINKIDVDFMMSVRAGEHIQTVLINRFPFPESFNIQPSEKKTYSFSYQLPQNLLLSCNSVSYYFITHLDIAAGVDSTDRDPIDILPPDRLQNILYAFDRLGFREKHDSRSFDGHMQEFELAPTSMLVNEVEEVEFVAAIAETGIHLLLEVDLRTFFGEKEVKRELWLDNQLLDDQNALIDYLQQVLLEMVNNPSLYHADKAQFRHKISGLPGAIGAFAIGLIAMELLEEAVEDIVEDFFEDDDDDDDDDDEDSLLDFFGDEEEDSLSDFFGDEEED</sequence>
<gene>
    <name evidence="2" type="ORF">NYR52_07890</name>
</gene>
<reference evidence="2" key="1">
    <citation type="submission" date="2022-08" db="EMBL/GenBank/DDBJ databases">
        <title>The complete genome sequence of the thermophilic bacterium Laceyella sacchari FBKL4.010 reveals the basis for tetramethylpyrazine biosynthesis in Moutai-flavor Daqu.</title>
        <authorList>
            <person name="Li D."/>
            <person name="Huang W."/>
            <person name="Wang C."/>
            <person name="Qiu S."/>
        </authorList>
    </citation>
    <scope>NUCLEOTIDE SEQUENCE</scope>
    <source>
        <strain evidence="2">FBKL4.014</strain>
    </source>
</reference>
<dbReference type="InterPro" id="IPR009776">
    <property type="entry name" value="Spore_0_M"/>
</dbReference>
<keyword evidence="3" id="KW-1185">Reference proteome</keyword>
<dbReference type="RefSeq" id="WP_259436651.1">
    <property type="nucleotide sequence ID" value="NZ_CP103866.1"/>
</dbReference>
<evidence type="ECO:0000256" key="1">
    <source>
        <dbReference type="SAM" id="MobiDB-lite"/>
    </source>
</evidence>
<protein>
    <submittedName>
        <fullName evidence="2">Sporulation protein</fullName>
    </submittedName>
</protein>